<accession>A0A183G5S3</accession>
<dbReference type="Proteomes" id="UP000050761">
    <property type="component" value="Unassembled WGS sequence"/>
</dbReference>
<evidence type="ECO:0000256" key="1">
    <source>
        <dbReference type="SAM" id="Phobius"/>
    </source>
</evidence>
<proteinExistence type="predicted"/>
<dbReference type="WBParaSite" id="HPBE_0001700301-mRNA-1">
    <property type="protein sequence ID" value="HPBE_0001700301-mRNA-1"/>
    <property type="gene ID" value="HPBE_0001700301"/>
</dbReference>
<name>A0A183G5S3_HELPZ</name>
<keyword evidence="1" id="KW-0812">Transmembrane</keyword>
<keyword evidence="2" id="KW-1185">Reference proteome</keyword>
<feature type="transmembrane region" description="Helical" evidence="1">
    <location>
        <begin position="6"/>
        <end position="22"/>
    </location>
</feature>
<protein>
    <submittedName>
        <fullName evidence="3">DUF2059 domain-containing protein</fullName>
    </submittedName>
</protein>
<keyword evidence="1" id="KW-1133">Transmembrane helix</keyword>
<organism evidence="2 3">
    <name type="scientific">Heligmosomoides polygyrus</name>
    <name type="common">Parasitic roundworm</name>
    <dbReference type="NCBI Taxonomy" id="6339"/>
    <lineage>
        <taxon>Eukaryota</taxon>
        <taxon>Metazoa</taxon>
        <taxon>Ecdysozoa</taxon>
        <taxon>Nematoda</taxon>
        <taxon>Chromadorea</taxon>
        <taxon>Rhabditida</taxon>
        <taxon>Rhabditina</taxon>
        <taxon>Rhabditomorpha</taxon>
        <taxon>Strongyloidea</taxon>
        <taxon>Heligmosomidae</taxon>
        <taxon>Heligmosomoides</taxon>
    </lineage>
</organism>
<dbReference type="AlphaFoldDB" id="A0A183G5S3"/>
<evidence type="ECO:0000313" key="2">
    <source>
        <dbReference type="Proteomes" id="UP000050761"/>
    </source>
</evidence>
<reference evidence="3" key="1">
    <citation type="submission" date="2019-09" db="UniProtKB">
        <authorList>
            <consortium name="WormBaseParasite"/>
        </authorList>
    </citation>
    <scope>IDENTIFICATION</scope>
</reference>
<keyword evidence="1" id="KW-0472">Membrane</keyword>
<sequence length="136" mass="15804">LMSSLIVSVVVILICGHHWYTVRKARRRKDVHKLTEVVRKAKRALQCGKLSAVEIAVIATQAGMTMEQIEEEYRNDSQDRREVLMSVLGDSHNEFVRKFLQKYPSRFLSSGYNMEEQFLHDDAQKEMMMIRSALES</sequence>
<evidence type="ECO:0000313" key="3">
    <source>
        <dbReference type="WBParaSite" id="HPBE_0001700301-mRNA-1"/>
    </source>
</evidence>